<sequence>MTVLDKSVPFIRVLMVMPRKTVRKEIPLNTKYQYVEFDDTLKEAWCKLQLEVGLFDSLAQAKEKWESMLKEDRAFFVQNFLFVADQQGELVASAGLWPGHDFEEKRLRVHFVAVKETAQHQKIAQSMLSKLCMRYDENPGKYPLYLVTQSQSYGAIALYARLGFTPYLGNTKDISSEQAEKDWGQVTQILKEKAVRH</sequence>
<dbReference type="Pfam" id="PF00583">
    <property type="entry name" value="Acetyltransf_1"/>
    <property type="match status" value="1"/>
</dbReference>
<dbReference type="SUPFAM" id="SSF55729">
    <property type="entry name" value="Acyl-CoA N-acyltransferases (Nat)"/>
    <property type="match status" value="1"/>
</dbReference>
<dbReference type="InterPro" id="IPR000182">
    <property type="entry name" value="GNAT_dom"/>
</dbReference>
<dbReference type="InterPro" id="IPR016181">
    <property type="entry name" value="Acyl_CoA_acyltransferase"/>
</dbReference>
<gene>
    <name evidence="2" type="ORF">NCTC11087_00899</name>
</gene>
<dbReference type="PROSITE" id="PS51186">
    <property type="entry name" value="GNAT"/>
    <property type="match status" value="1"/>
</dbReference>
<reference evidence="2 3" key="1">
    <citation type="submission" date="2018-06" db="EMBL/GenBank/DDBJ databases">
        <authorList>
            <consortium name="Pathogen Informatics"/>
            <person name="Doyle S."/>
        </authorList>
    </citation>
    <scope>NUCLEOTIDE SEQUENCE [LARGE SCALE GENOMIC DNA]</scope>
    <source>
        <strain evidence="2 3">NCTC11087</strain>
    </source>
</reference>
<accession>A0A380LLD1</accession>
<dbReference type="RefSeq" id="WP_022789278.1">
    <property type="nucleotide sequence ID" value="NZ_JACJIZ010000001.1"/>
</dbReference>
<protein>
    <submittedName>
        <fullName evidence="2">Acetyltransferase (GNAT) family</fullName>
    </submittedName>
</protein>
<evidence type="ECO:0000259" key="1">
    <source>
        <dbReference type="PROSITE" id="PS51186"/>
    </source>
</evidence>
<keyword evidence="3" id="KW-1185">Reference proteome</keyword>
<dbReference type="Gene3D" id="3.40.630.30">
    <property type="match status" value="1"/>
</dbReference>
<organism evidence="2 3">
    <name type="scientific">Faecalicoccus pleomorphus</name>
    <dbReference type="NCBI Taxonomy" id="1323"/>
    <lineage>
        <taxon>Bacteria</taxon>
        <taxon>Bacillati</taxon>
        <taxon>Bacillota</taxon>
        <taxon>Erysipelotrichia</taxon>
        <taxon>Erysipelotrichales</taxon>
        <taxon>Erysipelotrichaceae</taxon>
        <taxon>Faecalicoccus</taxon>
    </lineage>
</organism>
<name>A0A380LLD1_9FIRM</name>
<evidence type="ECO:0000313" key="2">
    <source>
        <dbReference type="EMBL" id="SUO04015.1"/>
    </source>
</evidence>
<dbReference type="AlphaFoldDB" id="A0A380LLD1"/>
<dbReference type="Proteomes" id="UP000255523">
    <property type="component" value="Unassembled WGS sequence"/>
</dbReference>
<dbReference type="GeneID" id="77461873"/>
<dbReference type="OrthoDB" id="581534at2"/>
<feature type="domain" description="N-acetyltransferase" evidence="1">
    <location>
        <begin position="32"/>
        <end position="184"/>
    </location>
</feature>
<keyword evidence="2" id="KW-0808">Transferase</keyword>
<evidence type="ECO:0000313" key="3">
    <source>
        <dbReference type="Proteomes" id="UP000255523"/>
    </source>
</evidence>
<proteinExistence type="predicted"/>
<dbReference type="GO" id="GO:0016747">
    <property type="term" value="F:acyltransferase activity, transferring groups other than amino-acyl groups"/>
    <property type="evidence" value="ECO:0007669"/>
    <property type="project" value="InterPro"/>
</dbReference>
<dbReference type="EMBL" id="UHFX01000003">
    <property type="protein sequence ID" value="SUO04015.1"/>
    <property type="molecule type" value="Genomic_DNA"/>
</dbReference>